<gene>
    <name evidence="7" type="ORF">SAMN04490178_104115</name>
</gene>
<accession>A0A1H8RX41</accession>
<dbReference type="GO" id="GO:0005829">
    <property type="term" value="C:cytosol"/>
    <property type="evidence" value="ECO:0007669"/>
    <property type="project" value="UniProtKB-SubCell"/>
</dbReference>
<dbReference type="Proteomes" id="UP000198847">
    <property type="component" value="Unassembled WGS sequence"/>
</dbReference>
<keyword evidence="7" id="KW-0966">Cell projection</keyword>
<evidence type="ECO:0000256" key="3">
    <source>
        <dbReference type="ARBA" id="ARBA00022490"/>
    </source>
</evidence>
<evidence type="ECO:0000256" key="1">
    <source>
        <dbReference type="ARBA" id="ARBA00004514"/>
    </source>
</evidence>
<protein>
    <recommendedName>
        <fullName evidence="6">Flagellar secretion chaperone FliS</fullName>
    </recommendedName>
</protein>
<dbReference type="Pfam" id="PF02561">
    <property type="entry name" value="FliS"/>
    <property type="match status" value="1"/>
</dbReference>
<dbReference type="NCBIfam" id="TIGR00208">
    <property type="entry name" value="fliS"/>
    <property type="match status" value="1"/>
</dbReference>
<dbReference type="InterPro" id="IPR036584">
    <property type="entry name" value="FliS_sf"/>
</dbReference>
<dbReference type="SUPFAM" id="SSF101116">
    <property type="entry name" value="Flagellar export chaperone FliS"/>
    <property type="match status" value="1"/>
</dbReference>
<dbReference type="GO" id="GO:0071973">
    <property type="term" value="P:bacterial-type flagellum-dependent cell motility"/>
    <property type="evidence" value="ECO:0007669"/>
    <property type="project" value="TreeGrafter"/>
</dbReference>
<evidence type="ECO:0000256" key="6">
    <source>
        <dbReference type="PIRNR" id="PIRNR039090"/>
    </source>
</evidence>
<evidence type="ECO:0000313" key="7">
    <source>
        <dbReference type="EMBL" id="SEO71021.1"/>
    </source>
</evidence>
<dbReference type="PANTHER" id="PTHR34773">
    <property type="entry name" value="FLAGELLAR SECRETION CHAPERONE FLIS"/>
    <property type="match status" value="1"/>
</dbReference>
<keyword evidence="7" id="KW-0282">Flagellum</keyword>
<keyword evidence="7" id="KW-0969">Cilium</keyword>
<dbReference type="PIRSF" id="PIRSF039090">
    <property type="entry name" value="Flis"/>
    <property type="match status" value="1"/>
</dbReference>
<keyword evidence="8" id="KW-1185">Reference proteome</keyword>
<dbReference type="InterPro" id="IPR003713">
    <property type="entry name" value="FliS"/>
</dbReference>
<evidence type="ECO:0000256" key="4">
    <source>
        <dbReference type="ARBA" id="ARBA00022795"/>
    </source>
</evidence>
<dbReference type="GO" id="GO:0044780">
    <property type="term" value="P:bacterial-type flagellum assembly"/>
    <property type="evidence" value="ECO:0007669"/>
    <property type="project" value="InterPro"/>
</dbReference>
<organism evidence="7 8">
    <name type="scientific">Propionispora vibrioides</name>
    <dbReference type="NCBI Taxonomy" id="112903"/>
    <lineage>
        <taxon>Bacteria</taxon>
        <taxon>Bacillati</taxon>
        <taxon>Bacillota</taxon>
        <taxon>Negativicutes</taxon>
        <taxon>Selenomonadales</taxon>
        <taxon>Sporomusaceae</taxon>
        <taxon>Propionispora</taxon>
    </lineage>
</organism>
<dbReference type="PANTHER" id="PTHR34773:SF1">
    <property type="entry name" value="FLAGELLAR SECRETION CHAPERONE FLIS"/>
    <property type="match status" value="1"/>
</dbReference>
<evidence type="ECO:0000256" key="5">
    <source>
        <dbReference type="ARBA" id="ARBA00023186"/>
    </source>
</evidence>
<keyword evidence="3 6" id="KW-0963">Cytoplasm</keyword>
<evidence type="ECO:0000313" key="8">
    <source>
        <dbReference type="Proteomes" id="UP000198847"/>
    </source>
</evidence>
<reference evidence="7 8" key="1">
    <citation type="submission" date="2016-10" db="EMBL/GenBank/DDBJ databases">
        <authorList>
            <person name="de Groot N.N."/>
        </authorList>
    </citation>
    <scope>NUCLEOTIDE SEQUENCE [LARGE SCALE GENOMIC DNA]</scope>
    <source>
        <strain evidence="7 8">DSM 13305</strain>
    </source>
</reference>
<name>A0A1H8RX41_9FIRM</name>
<dbReference type="STRING" id="112903.SAMN04490178_104115"/>
<sequence length="130" mass="15163">MNAANMANVYKQQQIMTASPEELTLMLYNGAIRFVTESIQAIGQKDMERAHKKNMRAQDIVKELMSSTDTQYDISHDWLRLEEYILYRLIQGNIQKDVVQLEEAKKLLTEFRDTWVEVIKQVRQAKAVGK</sequence>
<keyword evidence="4 6" id="KW-1005">Bacterial flagellum biogenesis</keyword>
<evidence type="ECO:0000256" key="2">
    <source>
        <dbReference type="ARBA" id="ARBA00008787"/>
    </source>
</evidence>
<proteinExistence type="inferred from homology"/>
<dbReference type="OrthoDB" id="1524959at2"/>
<dbReference type="AlphaFoldDB" id="A0A1H8RX41"/>
<dbReference type="Gene3D" id="1.20.120.340">
    <property type="entry name" value="Flagellar protein FliS"/>
    <property type="match status" value="1"/>
</dbReference>
<dbReference type="RefSeq" id="WP_091744449.1">
    <property type="nucleotide sequence ID" value="NZ_FODY01000004.1"/>
</dbReference>
<comment type="subcellular location">
    <subcellularLocation>
        <location evidence="1 6">Cytoplasm</location>
        <location evidence="1 6">Cytosol</location>
    </subcellularLocation>
</comment>
<keyword evidence="5" id="KW-0143">Chaperone</keyword>
<dbReference type="CDD" id="cd16098">
    <property type="entry name" value="FliS"/>
    <property type="match status" value="1"/>
</dbReference>
<dbReference type="EMBL" id="FODY01000004">
    <property type="protein sequence ID" value="SEO71021.1"/>
    <property type="molecule type" value="Genomic_DNA"/>
</dbReference>
<comment type="similarity">
    <text evidence="2 6">Belongs to the FliS family.</text>
</comment>